<gene>
    <name evidence="2" type="ORF">Q8A57_05080</name>
</gene>
<reference evidence="2" key="2">
    <citation type="submission" date="2023-08" db="EMBL/GenBank/DDBJ databases">
        <authorList>
            <person name="Luo J."/>
        </authorList>
    </citation>
    <scope>NUCLEOTIDE SEQUENCE</scope>
    <source>
        <strain evidence="2">DSM 25064</strain>
    </source>
</reference>
<keyword evidence="1" id="KW-0812">Transmembrane</keyword>
<dbReference type="RefSeq" id="WP_305169905.1">
    <property type="nucleotide sequence ID" value="NZ_JAUUUU010000002.1"/>
</dbReference>
<evidence type="ECO:0000256" key="1">
    <source>
        <dbReference type="SAM" id="Phobius"/>
    </source>
</evidence>
<accession>A0AAW8B1V8</accession>
<dbReference type="EMBL" id="JAUUUU010000002">
    <property type="protein sequence ID" value="MDP1520338.1"/>
    <property type="molecule type" value="Genomic_DNA"/>
</dbReference>
<feature type="transmembrane region" description="Helical" evidence="1">
    <location>
        <begin position="6"/>
        <end position="27"/>
    </location>
</feature>
<keyword evidence="1" id="KW-0472">Membrane</keyword>
<keyword evidence="3" id="KW-1185">Reference proteome</keyword>
<dbReference type="InterPro" id="IPR011042">
    <property type="entry name" value="6-blade_b-propeller_TolB-like"/>
</dbReference>
<dbReference type="Proteomes" id="UP001178354">
    <property type="component" value="Unassembled WGS sequence"/>
</dbReference>
<dbReference type="Gene3D" id="2.120.10.30">
    <property type="entry name" value="TolB, C-terminal domain"/>
    <property type="match status" value="1"/>
</dbReference>
<reference evidence="2" key="1">
    <citation type="journal article" date="2010" name="Int. J. Syst. Evol. Microbiol.">
        <title>Porticoccus litoralis gen. nov., sp. nov., a gammaproteobacterium isolated from the Yellow Sea.</title>
        <authorList>
            <person name="Oh H.M."/>
            <person name="Kim H."/>
            <person name="Kim K.M."/>
            <person name="Min G.S."/>
            <person name="Cho J.C."/>
        </authorList>
    </citation>
    <scope>NUCLEOTIDE SEQUENCE</scope>
    <source>
        <strain evidence="2">DSM 25064</strain>
    </source>
</reference>
<dbReference type="SUPFAM" id="SSF101898">
    <property type="entry name" value="NHL repeat"/>
    <property type="match status" value="1"/>
</dbReference>
<sequence length="362" mass="40684">MNKSVNPLVALLVILFFGGLIGLNFYFNQHMLEVERPTFITNTPDGHLAIQFGRQLFLIDGDSGDEVVVDLDGQGFADNIGNFDFFDNGDLLLRLGAAPTSIVEAWDVVMRSTNHNYEQADGNFIARCQLGDRKCQEFSTDLPGFDRAFRVFIERDTDTVYLADTSRHRILKLDSTGKLLATAEGFKFPNQIALVNDKLWIADTNNHRFVAVSPKTESFGKVLSEIAITPDSLHIWPSAFVQVDRDWWVLAMGDNMSYGRVVRYTDTGVELDQLDMPSGADPLSLALWGDNILVADYGRLAFYRYDRRGVRQVDFSTPSLAALINEKRAEIERWRYAGYSCWAIFALGLLVCGNSSTETDYP</sequence>
<protein>
    <submittedName>
        <fullName evidence="2">Uncharacterized protein</fullName>
    </submittedName>
</protein>
<evidence type="ECO:0000313" key="2">
    <source>
        <dbReference type="EMBL" id="MDP1520338.1"/>
    </source>
</evidence>
<proteinExistence type="predicted"/>
<dbReference type="AlphaFoldDB" id="A0AAW8B1V8"/>
<keyword evidence="1" id="KW-1133">Transmembrane helix</keyword>
<comment type="caution">
    <text evidence="2">The sequence shown here is derived from an EMBL/GenBank/DDBJ whole genome shotgun (WGS) entry which is preliminary data.</text>
</comment>
<name>A0AAW8B1V8_9GAMM</name>
<organism evidence="2 3">
    <name type="scientific">Porticoccus litoralis</name>
    <dbReference type="NCBI Taxonomy" id="434086"/>
    <lineage>
        <taxon>Bacteria</taxon>
        <taxon>Pseudomonadati</taxon>
        <taxon>Pseudomonadota</taxon>
        <taxon>Gammaproteobacteria</taxon>
        <taxon>Cellvibrionales</taxon>
        <taxon>Porticoccaceae</taxon>
        <taxon>Porticoccus</taxon>
    </lineage>
</organism>
<evidence type="ECO:0000313" key="3">
    <source>
        <dbReference type="Proteomes" id="UP001178354"/>
    </source>
</evidence>